<accession>A0ABQ8IF57</accession>
<dbReference type="PANTHER" id="PTHR47481:SF22">
    <property type="entry name" value="RETROTRANSPOSON GAG DOMAIN-CONTAINING PROTEIN"/>
    <property type="match status" value="1"/>
</dbReference>
<gene>
    <name evidence="1" type="ORF">JRO89_XS02G0042400</name>
</gene>
<sequence>MKVDVNERLENRLCEEKRRFETQSNADMKGKSMRDCGSVEVKKKQAPLKLTSSNYLSWKLQFETLFIGYDLLGYIGGSNPCPPKTLTTNNSTGPNPAYNVWVRQDQLILNALIGSLSPTIISFIARATTSQESWTILANTYVKPTRGRIKQVKNLLKNHTKGTMNIIDFIHSIKARVDELAILEAPMDQEDLTDKILDGLGDNYKELVHAVQARDTSITFEELHEKLISFEASIQANIKTDIHLPITANPTNRTNTTWRPQKFNQNW</sequence>
<protein>
    <recommendedName>
        <fullName evidence="3">Retrovirus-related Pol polyprotein from transposon RE1</fullName>
    </recommendedName>
</protein>
<evidence type="ECO:0000313" key="2">
    <source>
        <dbReference type="Proteomes" id="UP000827721"/>
    </source>
</evidence>
<dbReference type="Pfam" id="PF14223">
    <property type="entry name" value="Retrotran_gag_2"/>
    <property type="match status" value="1"/>
</dbReference>
<comment type="caution">
    <text evidence="1">The sequence shown here is derived from an EMBL/GenBank/DDBJ whole genome shotgun (WGS) entry which is preliminary data.</text>
</comment>
<evidence type="ECO:0000313" key="1">
    <source>
        <dbReference type="EMBL" id="KAH7575064.1"/>
    </source>
</evidence>
<keyword evidence="2" id="KW-1185">Reference proteome</keyword>
<dbReference type="EMBL" id="JAFEMO010000002">
    <property type="protein sequence ID" value="KAH7575064.1"/>
    <property type="molecule type" value="Genomic_DNA"/>
</dbReference>
<organism evidence="1 2">
    <name type="scientific">Xanthoceras sorbifolium</name>
    <dbReference type="NCBI Taxonomy" id="99658"/>
    <lineage>
        <taxon>Eukaryota</taxon>
        <taxon>Viridiplantae</taxon>
        <taxon>Streptophyta</taxon>
        <taxon>Embryophyta</taxon>
        <taxon>Tracheophyta</taxon>
        <taxon>Spermatophyta</taxon>
        <taxon>Magnoliopsida</taxon>
        <taxon>eudicotyledons</taxon>
        <taxon>Gunneridae</taxon>
        <taxon>Pentapetalae</taxon>
        <taxon>rosids</taxon>
        <taxon>malvids</taxon>
        <taxon>Sapindales</taxon>
        <taxon>Sapindaceae</taxon>
        <taxon>Xanthoceroideae</taxon>
        <taxon>Xanthoceras</taxon>
    </lineage>
</organism>
<dbReference type="Proteomes" id="UP000827721">
    <property type="component" value="Unassembled WGS sequence"/>
</dbReference>
<reference evidence="1 2" key="1">
    <citation type="submission" date="2021-02" db="EMBL/GenBank/DDBJ databases">
        <title>Plant Genome Project.</title>
        <authorList>
            <person name="Zhang R.-G."/>
        </authorList>
    </citation>
    <scope>NUCLEOTIDE SEQUENCE [LARGE SCALE GENOMIC DNA]</scope>
    <source>
        <tissue evidence="1">Leaves</tissue>
    </source>
</reference>
<dbReference type="PANTHER" id="PTHR47481">
    <property type="match status" value="1"/>
</dbReference>
<name>A0ABQ8IF57_9ROSI</name>
<proteinExistence type="predicted"/>
<evidence type="ECO:0008006" key="3">
    <source>
        <dbReference type="Google" id="ProtNLM"/>
    </source>
</evidence>